<feature type="transmembrane region" description="Helical" evidence="1">
    <location>
        <begin position="7"/>
        <end position="25"/>
    </location>
</feature>
<dbReference type="AlphaFoldDB" id="A0A9X2MQC6"/>
<evidence type="ECO:0000313" key="2">
    <source>
        <dbReference type="EMBL" id="MCR2804924.1"/>
    </source>
</evidence>
<reference evidence="2" key="1">
    <citation type="submission" date="2022-08" db="EMBL/GenBank/DDBJ databases">
        <title>The genomic sequence of strain Paenibacillus sp. SCIV0701.</title>
        <authorList>
            <person name="Zhao H."/>
        </authorList>
    </citation>
    <scope>NUCLEOTIDE SEQUENCE</scope>
    <source>
        <strain evidence="2">SCIV0701</strain>
    </source>
</reference>
<feature type="transmembrane region" description="Helical" evidence="1">
    <location>
        <begin position="31"/>
        <end position="48"/>
    </location>
</feature>
<keyword evidence="3" id="KW-1185">Reference proteome</keyword>
<keyword evidence="1" id="KW-0472">Membrane</keyword>
<keyword evidence="1" id="KW-1133">Transmembrane helix</keyword>
<comment type="caution">
    <text evidence="2">The sequence shown here is derived from an EMBL/GenBank/DDBJ whole genome shotgun (WGS) entry which is preliminary data.</text>
</comment>
<evidence type="ECO:0000256" key="1">
    <source>
        <dbReference type="SAM" id="Phobius"/>
    </source>
</evidence>
<accession>A0A9X2MQC6</accession>
<protein>
    <submittedName>
        <fullName evidence="2">Uncharacterized protein</fullName>
    </submittedName>
</protein>
<proteinExistence type="predicted"/>
<organism evidence="2 3">
    <name type="scientific">Paenibacillus soyae</name>
    <dbReference type="NCBI Taxonomy" id="2969249"/>
    <lineage>
        <taxon>Bacteria</taxon>
        <taxon>Bacillati</taxon>
        <taxon>Bacillota</taxon>
        <taxon>Bacilli</taxon>
        <taxon>Bacillales</taxon>
        <taxon>Paenibacillaceae</taxon>
        <taxon>Paenibacillus</taxon>
    </lineage>
</organism>
<dbReference type="Proteomes" id="UP001141950">
    <property type="component" value="Unassembled WGS sequence"/>
</dbReference>
<keyword evidence="1" id="KW-0812">Transmembrane</keyword>
<dbReference type="RefSeq" id="WP_257446524.1">
    <property type="nucleotide sequence ID" value="NZ_JANIPJ010000009.1"/>
</dbReference>
<feature type="transmembrane region" description="Helical" evidence="1">
    <location>
        <begin position="60"/>
        <end position="81"/>
    </location>
</feature>
<sequence>MNEKVANAFWVMLYSFLAGLSLSLFTQITGFTKYIFSLLAIYIAIRFFRRFETVGKRVLFVVLSLIFCFIGILSITAYLFMRNPELFNGM</sequence>
<gene>
    <name evidence="2" type="ORF">NQZ67_13645</name>
</gene>
<evidence type="ECO:0000313" key="3">
    <source>
        <dbReference type="Proteomes" id="UP001141950"/>
    </source>
</evidence>
<name>A0A9X2MQC6_9BACL</name>
<dbReference type="EMBL" id="JANIPJ010000009">
    <property type="protein sequence ID" value="MCR2804924.1"/>
    <property type="molecule type" value="Genomic_DNA"/>
</dbReference>